<organism evidence="5 6">
    <name type="scientific">Methanolobus vulcani</name>
    <dbReference type="NCBI Taxonomy" id="38026"/>
    <lineage>
        <taxon>Archaea</taxon>
        <taxon>Methanobacteriati</taxon>
        <taxon>Methanobacteriota</taxon>
        <taxon>Stenosarchaea group</taxon>
        <taxon>Methanomicrobia</taxon>
        <taxon>Methanosarcinales</taxon>
        <taxon>Methanosarcinaceae</taxon>
        <taxon>Methanolobus</taxon>
    </lineage>
</organism>
<dbReference type="InterPro" id="IPR015422">
    <property type="entry name" value="PyrdxlP-dep_Trfase_small"/>
</dbReference>
<name>A0A7Z8KMG4_9EURY</name>
<dbReference type="InterPro" id="IPR015424">
    <property type="entry name" value="PyrdxlP-dep_Trfase"/>
</dbReference>
<gene>
    <name evidence="5" type="ORF">FKV42_10925</name>
</gene>
<proteinExistence type="predicted"/>
<dbReference type="GO" id="GO:0008483">
    <property type="term" value="F:transaminase activity"/>
    <property type="evidence" value="ECO:0007669"/>
    <property type="project" value="UniProtKB-KW"/>
</dbReference>
<protein>
    <submittedName>
        <fullName evidence="5">Aminotransferase class I/II-fold pyridoxal phosphate-dependent enzyme</fullName>
    </submittedName>
</protein>
<dbReference type="RefSeq" id="WP_154810292.1">
    <property type="nucleotide sequence ID" value="NZ_VIAQ01000017.1"/>
</dbReference>
<dbReference type="OrthoDB" id="39225at2157"/>
<dbReference type="PANTHER" id="PTHR42885:SF1">
    <property type="entry name" value="THREONINE-PHOSPHATE DECARBOXYLASE"/>
    <property type="match status" value="1"/>
</dbReference>
<evidence type="ECO:0000259" key="3">
    <source>
        <dbReference type="Pfam" id="PF00155"/>
    </source>
</evidence>
<dbReference type="InterPro" id="IPR007212">
    <property type="entry name" value="Zf-like"/>
</dbReference>
<keyword evidence="5" id="KW-0032">Aminotransferase</keyword>
<feature type="domain" description="Aminotransferase class I/classII large" evidence="3">
    <location>
        <begin position="68"/>
        <end position="364"/>
    </location>
</feature>
<dbReference type="Proteomes" id="UP000319335">
    <property type="component" value="Unassembled WGS sequence"/>
</dbReference>
<evidence type="ECO:0000313" key="6">
    <source>
        <dbReference type="Proteomes" id="UP000319335"/>
    </source>
</evidence>
<evidence type="ECO:0000313" key="5">
    <source>
        <dbReference type="EMBL" id="TQD24437.1"/>
    </source>
</evidence>
<feature type="domain" description="Cysteine-rich small" evidence="4">
    <location>
        <begin position="394"/>
        <end position="466"/>
    </location>
</feature>
<dbReference type="Pfam" id="PF04071">
    <property type="entry name" value="zf-like"/>
    <property type="match status" value="1"/>
</dbReference>
<sequence>MKMNHANNISENSLNNKTLSDISRQFNIDKNCLMELRGRSNPFGSPFEHGELYIAIQNIDSHKQTQECSASDSQLEFKRAAVSFVDMVIKTENILPVIGKNLWGRVVETLLDKEEKILVPHSCSPEFTYNINENLIMNDHQDNGCLKDIPEKSLDKAGIVLIANPAHLSGALLCSDDIIYLAGRCREKGTLLFVDETLIELTDPYQSVASIVRENDNVIIQRSISNTFAISDHDVSFAIASEKMIEKLSHSSAENDTDILPLSIGTSLMEMQGGGNSSYLEDSRNFIKEQRKYLTDLFSSRGYVPEKSDSSYILVKLNFLMGLEELTQRLASHGVLILDCRSFYIPDEDYARVAVTTKSNVDNFEEIFGIVLSEWARDLAKAKLEETLNSGKLMGRNTECPYYPCHFPGQDCTFCYCPFNPCKNEKTGGEWITGSKGRKGWSCMNCRIVHEPEIAQEILDALLEDNDLETNKKAAWKNVIESRLL</sequence>
<accession>A0A7Z8KMG4</accession>
<keyword evidence="2" id="KW-0663">Pyridoxal phosphate</keyword>
<reference evidence="5 6" key="1">
    <citation type="submission" date="2019-06" db="EMBL/GenBank/DDBJ databases">
        <title>Draft genome sequence of Methanolobus vulcani B1d.</title>
        <authorList>
            <person name="Creighbaum A.J."/>
            <person name="Ticak T."/>
            <person name="Hariraju D."/>
            <person name="Arivett B.A."/>
            <person name="Ferguson D.J.Jr."/>
        </authorList>
    </citation>
    <scope>NUCLEOTIDE SEQUENCE [LARGE SCALE GENOMIC DNA]</scope>
    <source>
        <strain evidence="5 6">B1d</strain>
    </source>
</reference>
<dbReference type="PANTHER" id="PTHR42885">
    <property type="entry name" value="HISTIDINOL-PHOSPHATE AMINOTRANSFERASE-RELATED"/>
    <property type="match status" value="1"/>
</dbReference>
<evidence type="ECO:0000259" key="4">
    <source>
        <dbReference type="Pfam" id="PF04071"/>
    </source>
</evidence>
<dbReference type="GO" id="GO:0030170">
    <property type="term" value="F:pyridoxal phosphate binding"/>
    <property type="evidence" value="ECO:0007669"/>
    <property type="project" value="InterPro"/>
</dbReference>
<dbReference type="InterPro" id="IPR004839">
    <property type="entry name" value="Aminotransferase_I/II_large"/>
</dbReference>
<comment type="cofactor">
    <cofactor evidence="1">
        <name>pyridoxal 5'-phosphate</name>
        <dbReference type="ChEBI" id="CHEBI:597326"/>
    </cofactor>
</comment>
<comment type="caution">
    <text evidence="5">The sequence shown here is derived from an EMBL/GenBank/DDBJ whole genome shotgun (WGS) entry which is preliminary data.</text>
</comment>
<dbReference type="AlphaFoldDB" id="A0A7Z8KMG4"/>
<dbReference type="InterPro" id="IPR015421">
    <property type="entry name" value="PyrdxlP-dep_Trfase_major"/>
</dbReference>
<dbReference type="Pfam" id="PF00155">
    <property type="entry name" value="Aminotran_1_2"/>
    <property type="match status" value="1"/>
</dbReference>
<dbReference type="EMBL" id="VIAQ01000017">
    <property type="protein sequence ID" value="TQD24437.1"/>
    <property type="molecule type" value="Genomic_DNA"/>
</dbReference>
<dbReference type="SUPFAM" id="SSF53383">
    <property type="entry name" value="PLP-dependent transferases"/>
    <property type="match status" value="1"/>
</dbReference>
<dbReference type="CDD" id="cd00609">
    <property type="entry name" value="AAT_like"/>
    <property type="match status" value="1"/>
</dbReference>
<keyword evidence="5" id="KW-0808">Transferase</keyword>
<evidence type="ECO:0000256" key="2">
    <source>
        <dbReference type="ARBA" id="ARBA00022898"/>
    </source>
</evidence>
<keyword evidence="6" id="KW-1185">Reference proteome</keyword>
<dbReference type="Gene3D" id="3.40.640.10">
    <property type="entry name" value="Type I PLP-dependent aspartate aminotransferase-like (Major domain)"/>
    <property type="match status" value="1"/>
</dbReference>
<evidence type="ECO:0000256" key="1">
    <source>
        <dbReference type="ARBA" id="ARBA00001933"/>
    </source>
</evidence>
<dbReference type="Gene3D" id="3.90.1150.10">
    <property type="entry name" value="Aspartate Aminotransferase, domain 1"/>
    <property type="match status" value="1"/>
</dbReference>